<dbReference type="PANTHER" id="PTHR46856">
    <property type="entry name" value="PX DOMAIN-CONTAINING PROTEIN EREL1-RELATED"/>
    <property type="match status" value="1"/>
</dbReference>
<dbReference type="InterPro" id="IPR001683">
    <property type="entry name" value="PX_dom"/>
</dbReference>
<keyword evidence="8" id="KW-0472">Membrane</keyword>
<name>A0AAV6JIG3_9ERIC</name>
<protein>
    <recommendedName>
        <fullName evidence="12">PX domain-containing protein</fullName>
    </recommendedName>
</protein>
<keyword evidence="6" id="KW-0653">Protein transport</keyword>
<evidence type="ECO:0000256" key="9">
    <source>
        <dbReference type="ARBA" id="ARBA00055681"/>
    </source>
</evidence>
<evidence type="ECO:0000256" key="10">
    <source>
        <dbReference type="SAM" id="Coils"/>
    </source>
</evidence>
<feature type="region of interest" description="Disordered" evidence="11">
    <location>
        <begin position="265"/>
        <end position="298"/>
    </location>
</feature>
<dbReference type="GO" id="GO:0005829">
    <property type="term" value="C:cytosol"/>
    <property type="evidence" value="ECO:0007669"/>
    <property type="project" value="UniProtKB-SubCell"/>
</dbReference>
<feature type="compositionally biased region" description="Polar residues" evidence="11">
    <location>
        <begin position="385"/>
        <end position="397"/>
    </location>
</feature>
<keyword evidence="3" id="KW-0813">Transport</keyword>
<evidence type="ECO:0000256" key="4">
    <source>
        <dbReference type="ARBA" id="ARBA00022490"/>
    </source>
</evidence>
<comment type="caution">
    <text evidence="13">The sequence shown here is derived from an EMBL/GenBank/DDBJ whole genome shotgun (WGS) entry which is preliminary data.</text>
</comment>
<keyword evidence="7 10" id="KW-0175">Coiled coil</keyword>
<evidence type="ECO:0000313" key="14">
    <source>
        <dbReference type="Proteomes" id="UP000823749"/>
    </source>
</evidence>
<feature type="region of interest" description="Disordered" evidence="11">
    <location>
        <begin position="759"/>
        <end position="816"/>
    </location>
</feature>
<dbReference type="GO" id="GO:0015031">
    <property type="term" value="P:protein transport"/>
    <property type="evidence" value="ECO:0007669"/>
    <property type="project" value="UniProtKB-KW"/>
</dbReference>
<keyword evidence="5" id="KW-0967">Endosome</keyword>
<feature type="compositionally biased region" description="Polar residues" evidence="11">
    <location>
        <begin position="232"/>
        <end position="245"/>
    </location>
</feature>
<comment type="subcellular location">
    <subcellularLocation>
        <location evidence="2">Cytoplasm</location>
        <location evidence="2">Cytosol</location>
    </subcellularLocation>
    <subcellularLocation>
        <location evidence="1">Endosome membrane</location>
        <topology evidence="1">Peripheral membrane protein</topology>
    </subcellularLocation>
</comment>
<dbReference type="Proteomes" id="UP000823749">
    <property type="component" value="Chromosome 7"/>
</dbReference>
<feature type="region of interest" description="Disordered" evidence="11">
    <location>
        <begin position="371"/>
        <end position="397"/>
    </location>
</feature>
<evidence type="ECO:0000256" key="7">
    <source>
        <dbReference type="ARBA" id="ARBA00023054"/>
    </source>
</evidence>
<dbReference type="PANTHER" id="PTHR46856:SF1">
    <property type="entry name" value="PX DOMAIN-CONTAINING PROTEIN EREL1-RELATED"/>
    <property type="match status" value="1"/>
</dbReference>
<gene>
    <name evidence="13" type="ORF">RHGRI_020951</name>
</gene>
<evidence type="ECO:0000259" key="12">
    <source>
        <dbReference type="PROSITE" id="PS50195"/>
    </source>
</evidence>
<feature type="coiled-coil region" evidence="10">
    <location>
        <begin position="484"/>
        <end position="589"/>
    </location>
</feature>
<feature type="region of interest" description="Disordered" evidence="11">
    <location>
        <begin position="1"/>
        <end position="25"/>
    </location>
</feature>
<dbReference type="Gene3D" id="3.30.1520.10">
    <property type="entry name" value="Phox-like domain"/>
    <property type="match status" value="1"/>
</dbReference>
<dbReference type="GO" id="GO:0035091">
    <property type="term" value="F:phosphatidylinositol binding"/>
    <property type="evidence" value="ECO:0007669"/>
    <property type="project" value="InterPro"/>
</dbReference>
<evidence type="ECO:0000256" key="3">
    <source>
        <dbReference type="ARBA" id="ARBA00022448"/>
    </source>
</evidence>
<evidence type="ECO:0000256" key="6">
    <source>
        <dbReference type="ARBA" id="ARBA00022927"/>
    </source>
</evidence>
<dbReference type="GO" id="GO:0010008">
    <property type="term" value="C:endosome membrane"/>
    <property type="evidence" value="ECO:0007669"/>
    <property type="project" value="UniProtKB-SubCell"/>
</dbReference>
<organism evidence="13 14">
    <name type="scientific">Rhododendron griersonianum</name>
    <dbReference type="NCBI Taxonomy" id="479676"/>
    <lineage>
        <taxon>Eukaryota</taxon>
        <taxon>Viridiplantae</taxon>
        <taxon>Streptophyta</taxon>
        <taxon>Embryophyta</taxon>
        <taxon>Tracheophyta</taxon>
        <taxon>Spermatophyta</taxon>
        <taxon>Magnoliopsida</taxon>
        <taxon>eudicotyledons</taxon>
        <taxon>Gunneridae</taxon>
        <taxon>Pentapetalae</taxon>
        <taxon>asterids</taxon>
        <taxon>Ericales</taxon>
        <taxon>Ericaceae</taxon>
        <taxon>Ericoideae</taxon>
        <taxon>Rhodoreae</taxon>
        <taxon>Rhododendron</taxon>
    </lineage>
</organism>
<reference evidence="13" key="1">
    <citation type="submission" date="2020-08" db="EMBL/GenBank/DDBJ databases">
        <title>Plant Genome Project.</title>
        <authorList>
            <person name="Zhang R.-G."/>
        </authorList>
    </citation>
    <scope>NUCLEOTIDE SEQUENCE</scope>
    <source>
        <strain evidence="13">WSP0</strain>
        <tissue evidence="13">Leaf</tissue>
    </source>
</reference>
<dbReference type="EMBL" id="JACTNZ010000007">
    <property type="protein sequence ID" value="KAG5540882.1"/>
    <property type="molecule type" value="Genomic_DNA"/>
</dbReference>
<dbReference type="SMART" id="SM00312">
    <property type="entry name" value="PX"/>
    <property type="match status" value="1"/>
</dbReference>
<evidence type="ECO:0000256" key="2">
    <source>
        <dbReference type="ARBA" id="ARBA00004514"/>
    </source>
</evidence>
<evidence type="ECO:0000256" key="11">
    <source>
        <dbReference type="SAM" id="MobiDB-lite"/>
    </source>
</evidence>
<dbReference type="FunFam" id="3.30.1520.10:FF:000060">
    <property type="entry name" value="Phox (PX) domain-containing protein"/>
    <property type="match status" value="1"/>
</dbReference>
<feature type="compositionally biased region" description="Basic and acidic residues" evidence="11">
    <location>
        <begin position="775"/>
        <end position="791"/>
    </location>
</feature>
<feature type="compositionally biased region" description="Polar residues" evidence="11">
    <location>
        <begin position="266"/>
        <end position="291"/>
    </location>
</feature>
<dbReference type="SUPFAM" id="SSF64268">
    <property type="entry name" value="PX domain"/>
    <property type="match status" value="1"/>
</dbReference>
<sequence length="816" mass="91591">MMQRESPPKHRHDGTSPLPLGMDWSPPPRKWNGRDTIWPHDPHTGWSYCVTIPSWVVRPKSRDSDPVVVFKLNDSPVFIYTKGVLWDFSSRRRYVLKQTGRELYAVDLWFTHFRSQLIFCTSVAQFYRVQIGLQSPEGITTTRGVLRRFNDFLKLFTVLKKAFPKKNLPPAPPKGLLRIKSRALLEERRCSLEDWMAQLLSDIDLSRSFVVASFLELEAAARSSFQDEHQNASEASTSGNSTVSALQAHPNSSLSLFAGSASLTSDNGSDTAYETSEIGTPSLGRDNSSEGGTEDLSLDEDLTSPIEKLVKYGMSNIDEGLFMGHAILEQLEGLPRHKLRANNVSSINIVNGNASKAAYLDDSRIEHFSEAEHSKVNSHARKLSSESIGSDASSLRGSEISNSGFPNSFVEGSLEHIGGPEISRSMEVLGNTECHSSDDVQLVLPLDKRYSMNKVLMTMQRRLVTAKTDMEDLISRLNQEIAVKDYLETKVKDLEVELETTKQRSKDNLHQAIIVERERVTQMQWDMEELRRKSLEMELKLKSQQVDQNLGTASTNASVIGEKSALEELDVTKKQLEDVLKRHEELEIKSKADIKVLVKEVKSLRNSQAELKKGLSQSQKEKSDAERLLQLEKQCAEHAKTARQKLLHECGQLRNRLQECSIGFLAENGKELVVDSASVSHALDLLITSDNQIDLLIAEFAQDDDNVSIDELHKIDDETRALDDELRNMLKDIFTDNARLRKQVNEVLRCALKMDTSSQKDDDLSRRGALGTDTSVEKDDEGSLSRGHDLKTVTSSEKDDEGSLSEEAVHISSLER</sequence>
<feature type="domain" description="PX" evidence="12">
    <location>
        <begin position="105"/>
        <end position="222"/>
    </location>
</feature>
<keyword evidence="4" id="KW-0963">Cytoplasm</keyword>
<comment type="function">
    <text evidence="9">Acts as an effector of RABF2A and RABF2B. Involved in vacuolar transport of storage proteins. Regulates membrane trafficking to protein storage vacuoles (PSVs). Binds specifically to phosphatidylinositol 3-monophosphate (PtdIns3P).</text>
</comment>
<accession>A0AAV6JIG3</accession>
<dbReference type="InterPro" id="IPR044588">
    <property type="entry name" value="EREX-like"/>
</dbReference>
<evidence type="ECO:0000256" key="5">
    <source>
        <dbReference type="ARBA" id="ARBA00022753"/>
    </source>
</evidence>
<dbReference type="PROSITE" id="PS50195">
    <property type="entry name" value="PX"/>
    <property type="match status" value="1"/>
</dbReference>
<evidence type="ECO:0000313" key="13">
    <source>
        <dbReference type="EMBL" id="KAG5540882.1"/>
    </source>
</evidence>
<evidence type="ECO:0000256" key="8">
    <source>
        <dbReference type="ARBA" id="ARBA00023136"/>
    </source>
</evidence>
<dbReference type="InterPro" id="IPR036871">
    <property type="entry name" value="PX_dom_sf"/>
</dbReference>
<proteinExistence type="predicted"/>
<evidence type="ECO:0000256" key="1">
    <source>
        <dbReference type="ARBA" id="ARBA00004481"/>
    </source>
</evidence>
<dbReference type="Pfam" id="PF00787">
    <property type="entry name" value="PX"/>
    <property type="match status" value="1"/>
</dbReference>
<feature type="compositionally biased region" description="Basic and acidic residues" evidence="11">
    <location>
        <begin position="807"/>
        <end position="816"/>
    </location>
</feature>
<dbReference type="AlphaFoldDB" id="A0AAV6JIG3"/>
<keyword evidence="14" id="KW-1185">Reference proteome</keyword>
<feature type="region of interest" description="Disordered" evidence="11">
    <location>
        <begin position="226"/>
        <end position="245"/>
    </location>
</feature>